<dbReference type="EMBL" id="LRBV02000009">
    <property type="status" value="NOT_ANNOTATED_CDS"/>
    <property type="molecule type" value="Genomic_DNA"/>
</dbReference>
<dbReference type="Gramene" id="QL09p045377:mrna">
    <property type="protein sequence ID" value="QL09p045377:mrna:CDS:1"/>
    <property type="gene ID" value="QL09p045377"/>
</dbReference>
<dbReference type="Pfam" id="PF03140">
    <property type="entry name" value="DUF247"/>
    <property type="match status" value="1"/>
</dbReference>
<dbReference type="InterPro" id="IPR004158">
    <property type="entry name" value="DUF247_pln"/>
</dbReference>
<reference evidence="2" key="2">
    <citation type="submission" date="2021-01" db="UniProtKB">
        <authorList>
            <consortium name="EnsemblPlants"/>
        </authorList>
    </citation>
    <scope>IDENTIFICATION</scope>
</reference>
<sequence>MIDIVDAASDQMEASEGVSLKEEEPANLVTSLREKLDSLSSLSSQSCIYRIPKRLRKWNNEAYTPHIVSIGPLHHGSTDLQAMEEHKLRYLKDFLLYTKVSLEDYVKLLREREARIRNSYEETIKLGSDEFLEMILVDAAFVIEVLFKFHYNLINDSDRIFSKPWLISDIWYDILLLENQLPFFILEDFFVKARIIVPPEQDERHSLIRLTHNVFKNAAFLGEIEQLWTKLCSSKIEHFLHFVRICHIPQEPPPKGKLITLSAPNATQLHQAGVRFKVGSPKNLFDIQFKNGILEISNIRIHDDTEAFFRNLIAFEQCHMRVDYISDYFIVLDRLIDTPNDVELLVECGIIENLLPNSQMVVTLINNLVFGTVTSTSNFYFANLLGELNAYCSVPWHKWKATLNEDYFSTPWAVISVSAATVLLILTLIQTVCSVISL</sequence>
<accession>A0A7N2RB82</accession>
<organism evidence="2 3">
    <name type="scientific">Quercus lobata</name>
    <name type="common">Valley oak</name>
    <dbReference type="NCBI Taxonomy" id="97700"/>
    <lineage>
        <taxon>Eukaryota</taxon>
        <taxon>Viridiplantae</taxon>
        <taxon>Streptophyta</taxon>
        <taxon>Embryophyta</taxon>
        <taxon>Tracheophyta</taxon>
        <taxon>Spermatophyta</taxon>
        <taxon>Magnoliopsida</taxon>
        <taxon>eudicotyledons</taxon>
        <taxon>Gunneridae</taxon>
        <taxon>Pentapetalae</taxon>
        <taxon>rosids</taxon>
        <taxon>fabids</taxon>
        <taxon>Fagales</taxon>
        <taxon>Fagaceae</taxon>
        <taxon>Quercus</taxon>
    </lineage>
</organism>
<dbReference type="PANTHER" id="PTHR31170">
    <property type="entry name" value="BNAC04G53230D PROTEIN"/>
    <property type="match status" value="1"/>
</dbReference>
<protein>
    <submittedName>
        <fullName evidence="2">Uncharacterized protein</fullName>
    </submittedName>
</protein>
<proteinExistence type="predicted"/>
<dbReference type="Proteomes" id="UP000594261">
    <property type="component" value="Chromosome 9"/>
</dbReference>
<dbReference type="InParanoid" id="A0A7N2RB82"/>
<dbReference type="AlphaFoldDB" id="A0A7N2RB82"/>
<dbReference type="PANTHER" id="PTHR31170:SF25">
    <property type="entry name" value="BNAA09G04570D PROTEIN"/>
    <property type="match status" value="1"/>
</dbReference>
<name>A0A7N2RB82_QUELO</name>
<dbReference type="FunCoup" id="A0A7N2RB82">
    <property type="interactions" value="176"/>
</dbReference>
<evidence type="ECO:0000313" key="2">
    <source>
        <dbReference type="EnsemblPlants" id="QL09p045377:mrna:CDS:1"/>
    </source>
</evidence>
<feature type="region of interest" description="Disordered" evidence="1">
    <location>
        <begin position="1"/>
        <end position="20"/>
    </location>
</feature>
<evidence type="ECO:0000313" key="3">
    <source>
        <dbReference type="Proteomes" id="UP000594261"/>
    </source>
</evidence>
<evidence type="ECO:0000256" key="1">
    <source>
        <dbReference type="SAM" id="MobiDB-lite"/>
    </source>
</evidence>
<dbReference type="OMA" id="KPWMLQD"/>
<dbReference type="EnsemblPlants" id="QL09p045377:mrna">
    <property type="protein sequence ID" value="QL09p045377:mrna:CDS:1"/>
    <property type="gene ID" value="QL09p045377"/>
</dbReference>
<reference evidence="2 3" key="1">
    <citation type="journal article" date="2016" name="G3 (Bethesda)">
        <title>First Draft Assembly and Annotation of the Genome of a California Endemic Oak Quercus lobata Nee (Fagaceae).</title>
        <authorList>
            <person name="Sork V.L."/>
            <person name="Fitz-Gibbon S.T."/>
            <person name="Puiu D."/>
            <person name="Crepeau M."/>
            <person name="Gugger P.F."/>
            <person name="Sherman R."/>
            <person name="Stevens K."/>
            <person name="Langley C.H."/>
            <person name="Pellegrini M."/>
            <person name="Salzberg S.L."/>
        </authorList>
    </citation>
    <scope>NUCLEOTIDE SEQUENCE [LARGE SCALE GENOMIC DNA]</scope>
    <source>
        <strain evidence="2 3">cv. SW786</strain>
    </source>
</reference>
<keyword evidence="3" id="KW-1185">Reference proteome</keyword>